<reference evidence="4 5" key="1">
    <citation type="submission" date="2019-04" db="EMBL/GenBank/DDBJ databases">
        <title>Rhodococcus oryzae sp. nov., a novel actinomycete isolated from rhizosphere soil of rice (Oryza sativa L.).</title>
        <authorList>
            <person name="Li C."/>
        </authorList>
    </citation>
    <scope>NUCLEOTIDE SEQUENCE [LARGE SCALE GENOMIC DNA]</scope>
    <source>
        <strain evidence="4 5">NEAU-CX67</strain>
    </source>
</reference>
<keyword evidence="1 2" id="KW-0732">Signal</keyword>
<proteinExistence type="predicted"/>
<evidence type="ECO:0000313" key="5">
    <source>
        <dbReference type="Proteomes" id="UP000305109"/>
    </source>
</evidence>
<dbReference type="RefSeq" id="WP_136909500.1">
    <property type="nucleotide sequence ID" value="NZ_SUMD01000004.1"/>
</dbReference>
<sequence length="503" mass="54059">MTPRWTGRLLRGVAASTVAVAVLASCSAGAGLSSAGGPDTFTVALTAKPDNLDFTRTAGAAIPQALLDNVYEGLVRLDDHGAIVPLLASSWTVSPDRTVYEFALREDATFSDGEAFTSEDVKFSLDRVKTEWTANSPALMAVVDRVETPSPHLARVILRAPSNAWLFNMTGPVGAMFTPRGVTQLATTAIGTGPFTVARWNPGSELVLAANPRYWGAQPAMKTVRLKYFADATAQANAMLSGGVDAIYGLGAPQLLGQFGADPRFRVIEGGTNGEVTLSMNGAVAPFDDIRVRRAVMYAVDRKAVRDTAYAGYGELIGSMVPPTDPWYEDLTGVYPFDPQRARELLAEAGTPNPVVRFDVPNLPYATAAAQVVSSQLQQVGFTVKTNPVEFPAVWLDSVFGRHAYQMSVIQHSEPRDIVTFGNPDYYWGYRNPEVSRLIAEADAADEAGYVENMRTVARTITDEAAADWLFLFPLLAVTDADISGLPANATSLALDLSRVRRG</sequence>
<feature type="signal peptide" evidence="2">
    <location>
        <begin position="1"/>
        <end position="30"/>
    </location>
</feature>
<dbReference type="PIRSF" id="PIRSF002741">
    <property type="entry name" value="MppA"/>
    <property type="match status" value="1"/>
</dbReference>
<dbReference type="PROSITE" id="PS51257">
    <property type="entry name" value="PROKAR_LIPOPROTEIN"/>
    <property type="match status" value="1"/>
</dbReference>
<evidence type="ECO:0000256" key="1">
    <source>
        <dbReference type="ARBA" id="ARBA00022729"/>
    </source>
</evidence>
<gene>
    <name evidence="4" type="ORF">FCG67_10315</name>
</gene>
<dbReference type="Gene3D" id="3.10.105.10">
    <property type="entry name" value="Dipeptide-binding Protein, Domain 3"/>
    <property type="match status" value="1"/>
</dbReference>
<keyword evidence="5" id="KW-1185">Reference proteome</keyword>
<dbReference type="SUPFAM" id="SSF53850">
    <property type="entry name" value="Periplasmic binding protein-like II"/>
    <property type="match status" value="1"/>
</dbReference>
<evidence type="ECO:0000313" key="4">
    <source>
        <dbReference type="EMBL" id="TJZ78431.1"/>
    </source>
</evidence>
<dbReference type="PANTHER" id="PTHR30290">
    <property type="entry name" value="PERIPLASMIC BINDING COMPONENT OF ABC TRANSPORTER"/>
    <property type="match status" value="1"/>
</dbReference>
<feature type="domain" description="Solute-binding protein family 5" evidence="3">
    <location>
        <begin position="83"/>
        <end position="399"/>
    </location>
</feature>
<dbReference type="Gene3D" id="3.40.190.10">
    <property type="entry name" value="Periplasmic binding protein-like II"/>
    <property type="match status" value="1"/>
</dbReference>
<dbReference type="InterPro" id="IPR030678">
    <property type="entry name" value="Peptide/Ni-bd"/>
</dbReference>
<comment type="caution">
    <text evidence="4">The sequence shown here is derived from an EMBL/GenBank/DDBJ whole genome shotgun (WGS) entry which is preliminary data.</text>
</comment>
<dbReference type="Proteomes" id="UP000305109">
    <property type="component" value="Unassembled WGS sequence"/>
</dbReference>
<dbReference type="PANTHER" id="PTHR30290:SF38">
    <property type="entry name" value="D,D-DIPEPTIDE-BINDING PERIPLASMIC PROTEIN DDPA-RELATED"/>
    <property type="match status" value="1"/>
</dbReference>
<dbReference type="CDD" id="cd08494">
    <property type="entry name" value="PBP2_NikA_DppA_OppA_like_6"/>
    <property type="match status" value="1"/>
</dbReference>
<protein>
    <submittedName>
        <fullName evidence="4">ABC transporter substrate-binding protein</fullName>
    </submittedName>
</protein>
<dbReference type="Pfam" id="PF00496">
    <property type="entry name" value="SBP_bac_5"/>
    <property type="match status" value="1"/>
</dbReference>
<dbReference type="InterPro" id="IPR000914">
    <property type="entry name" value="SBP_5_dom"/>
</dbReference>
<evidence type="ECO:0000256" key="2">
    <source>
        <dbReference type="SAM" id="SignalP"/>
    </source>
</evidence>
<evidence type="ECO:0000259" key="3">
    <source>
        <dbReference type="Pfam" id="PF00496"/>
    </source>
</evidence>
<name>A0ABY2RKZ7_9NOCA</name>
<organism evidence="4 5">
    <name type="scientific">Rhodococcus oryzae</name>
    <dbReference type="NCBI Taxonomy" id="2571143"/>
    <lineage>
        <taxon>Bacteria</taxon>
        <taxon>Bacillati</taxon>
        <taxon>Actinomycetota</taxon>
        <taxon>Actinomycetes</taxon>
        <taxon>Mycobacteriales</taxon>
        <taxon>Nocardiaceae</taxon>
        <taxon>Rhodococcus</taxon>
    </lineage>
</organism>
<dbReference type="EMBL" id="SUMD01000004">
    <property type="protein sequence ID" value="TJZ78431.1"/>
    <property type="molecule type" value="Genomic_DNA"/>
</dbReference>
<accession>A0ABY2RKZ7</accession>
<feature type="chain" id="PRO_5047075279" evidence="2">
    <location>
        <begin position="31"/>
        <end position="503"/>
    </location>
</feature>
<dbReference type="InterPro" id="IPR039424">
    <property type="entry name" value="SBP_5"/>
</dbReference>